<dbReference type="Proteomes" id="UP001234297">
    <property type="component" value="Chromosome 5"/>
</dbReference>
<sequence>MLSLSRDRLSLATVSSAIVSLRRRCHSLETVSLLRSSHSGDAVSLPRSSIVPQSTIPPTQLSLSSVTTLQAC</sequence>
<evidence type="ECO:0000313" key="1">
    <source>
        <dbReference type="EMBL" id="KAJ8641036.1"/>
    </source>
</evidence>
<proteinExistence type="predicted"/>
<protein>
    <submittedName>
        <fullName evidence="1">Uncharacterized protein</fullName>
    </submittedName>
</protein>
<keyword evidence="2" id="KW-1185">Reference proteome</keyword>
<name>A0ACC2M5G1_PERAE</name>
<organism evidence="1 2">
    <name type="scientific">Persea americana</name>
    <name type="common">Avocado</name>
    <dbReference type="NCBI Taxonomy" id="3435"/>
    <lineage>
        <taxon>Eukaryota</taxon>
        <taxon>Viridiplantae</taxon>
        <taxon>Streptophyta</taxon>
        <taxon>Embryophyta</taxon>
        <taxon>Tracheophyta</taxon>
        <taxon>Spermatophyta</taxon>
        <taxon>Magnoliopsida</taxon>
        <taxon>Magnoliidae</taxon>
        <taxon>Laurales</taxon>
        <taxon>Lauraceae</taxon>
        <taxon>Persea</taxon>
    </lineage>
</organism>
<accession>A0ACC2M5G1</accession>
<gene>
    <name evidence="1" type="ORF">MRB53_017730</name>
</gene>
<comment type="caution">
    <text evidence="1">The sequence shown here is derived from an EMBL/GenBank/DDBJ whole genome shotgun (WGS) entry which is preliminary data.</text>
</comment>
<evidence type="ECO:0000313" key="2">
    <source>
        <dbReference type="Proteomes" id="UP001234297"/>
    </source>
</evidence>
<reference evidence="1 2" key="1">
    <citation type="journal article" date="2022" name="Hortic Res">
        <title>A haplotype resolved chromosomal level avocado genome allows analysis of novel avocado genes.</title>
        <authorList>
            <person name="Nath O."/>
            <person name="Fletcher S.J."/>
            <person name="Hayward A."/>
            <person name="Shaw L.M."/>
            <person name="Masouleh A.K."/>
            <person name="Furtado A."/>
            <person name="Henry R.J."/>
            <person name="Mitter N."/>
        </authorList>
    </citation>
    <scope>NUCLEOTIDE SEQUENCE [LARGE SCALE GENOMIC DNA]</scope>
    <source>
        <strain evidence="2">cv. Hass</strain>
    </source>
</reference>
<dbReference type="EMBL" id="CM056813">
    <property type="protein sequence ID" value="KAJ8641036.1"/>
    <property type="molecule type" value="Genomic_DNA"/>
</dbReference>